<protein>
    <recommendedName>
        <fullName evidence="6">Lian-aa1 retrotransposon protein</fullName>
    </recommendedName>
</protein>
<dbReference type="PANTHER" id="PTHR33332">
    <property type="entry name" value="REVERSE TRANSCRIPTASE DOMAIN-CONTAINING PROTEIN"/>
    <property type="match status" value="1"/>
</dbReference>
<name>A0ABM1ZYR4_AEDAL</name>
<evidence type="ECO:0008006" key="6">
    <source>
        <dbReference type="Google" id="ProtNLM"/>
    </source>
</evidence>
<dbReference type="RefSeq" id="XP_062712179.1">
    <property type="nucleotide sequence ID" value="XM_062856195.1"/>
</dbReference>
<evidence type="ECO:0000259" key="3">
    <source>
        <dbReference type="PROSITE" id="PS50879"/>
    </source>
</evidence>
<dbReference type="GeneID" id="134289751"/>
<dbReference type="SUPFAM" id="SSF53098">
    <property type="entry name" value="Ribonuclease H-like"/>
    <property type="match status" value="1"/>
</dbReference>
<evidence type="ECO:0000259" key="2">
    <source>
        <dbReference type="PROSITE" id="PS50878"/>
    </source>
</evidence>
<dbReference type="Gene3D" id="3.30.420.10">
    <property type="entry name" value="Ribonuclease H-like superfamily/Ribonuclease H"/>
    <property type="match status" value="1"/>
</dbReference>
<keyword evidence="5" id="KW-1185">Reference proteome</keyword>
<reference evidence="4" key="2">
    <citation type="submission" date="2025-05" db="UniProtKB">
        <authorList>
            <consortium name="EnsemblMetazoa"/>
        </authorList>
    </citation>
    <scope>IDENTIFICATION</scope>
    <source>
        <strain evidence="4">Foshan</strain>
    </source>
</reference>
<dbReference type="PROSITE" id="PS50879">
    <property type="entry name" value="RNASE_H_1"/>
    <property type="match status" value="1"/>
</dbReference>
<evidence type="ECO:0000313" key="5">
    <source>
        <dbReference type="Proteomes" id="UP000069940"/>
    </source>
</evidence>
<feature type="domain" description="RNase H type-1" evidence="3">
    <location>
        <begin position="381"/>
        <end position="509"/>
    </location>
</feature>
<dbReference type="Pfam" id="PF00078">
    <property type="entry name" value="RVT_1"/>
    <property type="match status" value="1"/>
</dbReference>
<feature type="signal peptide" evidence="1">
    <location>
        <begin position="1"/>
        <end position="20"/>
    </location>
</feature>
<feature type="chain" id="PRO_5047162119" description="Lian-aa1 retrotransposon protein" evidence="1">
    <location>
        <begin position="21"/>
        <end position="666"/>
    </location>
</feature>
<sequence>MIIIVTIIIIIHSLVTKVEKTFSAKEIALCAFLDIEGAFDNASYSSMKRAMENKNFDQCIIHWIRTVLAKREITSELGSSSITELATKGCPQGGFLSPLLWSLVVDDLLRSLKEKGFEVVGFADDIVIIVRGKYDETVSERMQRALNYTHSWCIKEGLRINPSKVVIVPFTRRRKINLEAFRLGGIQIHPSDRVKYLGLILDAKLNWNAQIESVIGKAKSAFWLCSKTIGRKWGLKPKMIMWVYTAIIRPKVTYASFVWWPKTKEATTQSKLAKIQRLASIAVTGAMRSTPSKALDAILNLLPLHEYVQLEAEKELLRLERVEKFMPGDLVGHLSISQYFQNRPVMKMIKDWMKPVENHDVPYKLHETTRADWEVGGPTVRQGSIKFYTDGSKVGIKTGAGIYGPGIQISVAMGHYPTVFQAEILAILKCTNICLERKYRYANICIFSDSQAALKALCAYKCTSKLVWECILSLRRLCQGNSVNLYWVPGHCGIEGNEMADELAKSGSNLQFAGPEPSCGISNCTIKMDLKRWAEQREISNWMNVKNCNQSKRFITPNAYKTKNLLELNKRALCTYTGLVTGHCPSRYHLKNIGHIQSDICRFCNTERETSEHLLCSCGALYTRRHRFLNSGCLQPSEIWSAKPGKVLEFINSIAPDWATTRRGSS</sequence>
<dbReference type="CDD" id="cd09276">
    <property type="entry name" value="Rnase_HI_RT_non_LTR"/>
    <property type="match status" value="1"/>
</dbReference>
<evidence type="ECO:0000313" key="4">
    <source>
        <dbReference type="EnsemblMetazoa" id="AALFPA23_022870.P33969"/>
    </source>
</evidence>
<feature type="domain" description="Reverse transcriptase" evidence="2">
    <location>
        <begin position="1"/>
        <end position="201"/>
    </location>
</feature>
<dbReference type="InterPro" id="IPR000477">
    <property type="entry name" value="RT_dom"/>
</dbReference>
<dbReference type="InterPro" id="IPR043502">
    <property type="entry name" value="DNA/RNA_pol_sf"/>
</dbReference>
<proteinExistence type="predicted"/>
<accession>A0ABM1ZYR4</accession>
<dbReference type="Pfam" id="PF00075">
    <property type="entry name" value="RNase_H"/>
    <property type="match status" value="1"/>
</dbReference>
<evidence type="ECO:0000256" key="1">
    <source>
        <dbReference type="SAM" id="SignalP"/>
    </source>
</evidence>
<dbReference type="EnsemblMetazoa" id="AALFPA23_022870.R33969">
    <property type="protein sequence ID" value="AALFPA23_022870.P33969"/>
    <property type="gene ID" value="AALFPA23_022870"/>
</dbReference>
<dbReference type="InterPro" id="IPR012337">
    <property type="entry name" value="RNaseH-like_sf"/>
</dbReference>
<dbReference type="Proteomes" id="UP000069940">
    <property type="component" value="Unassembled WGS sequence"/>
</dbReference>
<dbReference type="InterPro" id="IPR036397">
    <property type="entry name" value="RNaseH_sf"/>
</dbReference>
<reference evidence="5" key="1">
    <citation type="journal article" date="2015" name="Proc. Natl. Acad. Sci. U.S.A.">
        <title>Genome sequence of the Asian Tiger mosquito, Aedes albopictus, reveals insights into its biology, genetics, and evolution.</title>
        <authorList>
            <person name="Chen X.G."/>
            <person name="Jiang X."/>
            <person name="Gu J."/>
            <person name="Xu M."/>
            <person name="Wu Y."/>
            <person name="Deng Y."/>
            <person name="Zhang C."/>
            <person name="Bonizzoni M."/>
            <person name="Dermauw W."/>
            <person name="Vontas J."/>
            <person name="Armbruster P."/>
            <person name="Huang X."/>
            <person name="Yang Y."/>
            <person name="Zhang H."/>
            <person name="He W."/>
            <person name="Peng H."/>
            <person name="Liu Y."/>
            <person name="Wu K."/>
            <person name="Chen J."/>
            <person name="Lirakis M."/>
            <person name="Topalis P."/>
            <person name="Van Leeuwen T."/>
            <person name="Hall A.B."/>
            <person name="Jiang X."/>
            <person name="Thorpe C."/>
            <person name="Mueller R.L."/>
            <person name="Sun C."/>
            <person name="Waterhouse R.M."/>
            <person name="Yan G."/>
            <person name="Tu Z.J."/>
            <person name="Fang X."/>
            <person name="James A.A."/>
        </authorList>
    </citation>
    <scope>NUCLEOTIDE SEQUENCE [LARGE SCALE GENOMIC DNA]</scope>
    <source>
        <strain evidence="5">Foshan</strain>
    </source>
</reference>
<dbReference type="SUPFAM" id="SSF56672">
    <property type="entry name" value="DNA/RNA polymerases"/>
    <property type="match status" value="1"/>
</dbReference>
<keyword evidence="1" id="KW-0732">Signal</keyword>
<dbReference type="InterPro" id="IPR002156">
    <property type="entry name" value="RNaseH_domain"/>
</dbReference>
<dbReference type="PROSITE" id="PS50878">
    <property type="entry name" value="RT_POL"/>
    <property type="match status" value="1"/>
</dbReference>
<organism evidence="4 5">
    <name type="scientific">Aedes albopictus</name>
    <name type="common">Asian tiger mosquito</name>
    <name type="synonym">Stegomyia albopicta</name>
    <dbReference type="NCBI Taxonomy" id="7160"/>
    <lineage>
        <taxon>Eukaryota</taxon>
        <taxon>Metazoa</taxon>
        <taxon>Ecdysozoa</taxon>
        <taxon>Arthropoda</taxon>
        <taxon>Hexapoda</taxon>
        <taxon>Insecta</taxon>
        <taxon>Pterygota</taxon>
        <taxon>Neoptera</taxon>
        <taxon>Endopterygota</taxon>
        <taxon>Diptera</taxon>
        <taxon>Nematocera</taxon>
        <taxon>Culicoidea</taxon>
        <taxon>Culicidae</taxon>
        <taxon>Culicinae</taxon>
        <taxon>Aedini</taxon>
        <taxon>Aedes</taxon>
        <taxon>Stegomyia</taxon>
    </lineage>
</organism>